<dbReference type="RefSeq" id="WP_037445411.1">
    <property type="nucleotide sequence ID" value="NZ_JPEO01000021.1"/>
</dbReference>
<evidence type="ECO:0000256" key="5">
    <source>
        <dbReference type="ARBA" id="ARBA00023077"/>
    </source>
</evidence>
<evidence type="ECO:0000256" key="3">
    <source>
        <dbReference type="ARBA" id="ARBA00022452"/>
    </source>
</evidence>
<comment type="caution">
    <text evidence="13">The sequence shown here is derived from an EMBL/GenBank/DDBJ whole genome shotgun (WGS) entry which is preliminary data.</text>
</comment>
<dbReference type="AlphaFoldDB" id="A0A094JAN4"/>
<keyword evidence="6 8" id="KW-0472">Membrane</keyword>
<keyword evidence="5 9" id="KW-0798">TonB box</keyword>
<evidence type="ECO:0000259" key="12">
    <source>
        <dbReference type="Pfam" id="PF07715"/>
    </source>
</evidence>
<evidence type="ECO:0000256" key="7">
    <source>
        <dbReference type="ARBA" id="ARBA00023237"/>
    </source>
</evidence>
<dbReference type="eggNOG" id="COG4771">
    <property type="taxonomic scope" value="Bacteria"/>
</dbReference>
<dbReference type="GO" id="GO:0015344">
    <property type="term" value="F:siderophore uptake transmembrane transporter activity"/>
    <property type="evidence" value="ECO:0007669"/>
    <property type="project" value="TreeGrafter"/>
</dbReference>
<dbReference type="Proteomes" id="UP000029264">
    <property type="component" value="Unassembled WGS sequence"/>
</dbReference>
<name>A0A094JAN4_9GAMM</name>
<keyword evidence="13" id="KW-0675">Receptor</keyword>
<dbReference type="Pfam" id="PF00593">
    <property type="entry name" value="TonB_dep_Rec_b-barrel"/>
    <property type="match status" value="1"/>
</dbReference>
<keyword evidence="14" id="KW-1185">Reference proteome</keyword>
<keyword evidence="3 8" id="KW-1134">Transmembrane beta strand</keyword>
<dbReference type="PANTHER" id="PTHR30069">
    <property type="entry name" value="TONB-DEPENDENT OUTER MEMBRANE RECEPTOR"/>
    <property type="match status" value="1"/>
</dbReference>
<evidence type="ECO:0000256" key="10">
    <source>
        <dbReference type="SAM" id="SignalP"/>
    </source>
</evidence>
<evidence type="ECO:0000313" key="14">
    <source>
        <dbReference type="Proteomes" id="UP000029264"/>
    </source>
</evidence>
<sequence length="724" mass="79806">MRKFIVSSIALMVSTCLYAQDETQSNTAVVDTPAPMETITVTSVRQRLEQAGTLANTIVKTEVVSALTIENKNAVNLTEAIDNSPGVKVSNECSMCGVKRIMLNGMKGEQTTILVDGLPVHTMVSGYYAVDAIPTTGVVRIEVARGAGASLIAPEAIGGVINIVSYDPTDSGAVVDLSIGEDGYRKLGFLGKGVSEDGATRATLIGQYDDRDQYDGDHNLVNEQPSQQNRSLTARLSHDIGAFDNLVLRYSNINSEVFGGPMLGATFADGRANSIGSVLRAYANNPSENIDLFENGDVNQNFTGNAWETTEWINTKRNEASVAWLKEWNSTLNSHLAVSYADHSQDSFYEGFDYVNDDKMWFYDARFNFAVSDEHLLTFGVDYRTEEMRSHSVAGAANPDYVADSFDYHVAGAYLQDTWQALDELEISMAVRADKVQADFVDPQKPGTELDETIVSPRIDMRYHHNAQWTSRLSAGRGYRAPLSFFETDHGILDGSLGFEIDINALERSKSVNYSLSYEGERLTSTASIAWTEVANLAALTTNEHGTPLLHQMDDKASSITSDISLGYRLLDDLTLNLTLENFNYNATFKHSYAIAPVEQRVSFNLDWDIGGWDFYASAVWIGSRDLSEYGYEGYDRLLSSNQADPSSKKSTDAPAYFTLDVKATYAINDTMSVYFGASNLLDYTQVDKSESPLFFDANGNFDVAYIYGPLRGREAYVGLKLEF</sequence>
<dbReference type="Gene3D" id="2.170.130.10">
    <property type="entry name" value="TonB-dependent receptor, plug domain"/>
    <property type="match status" value="1"/>
</dbReference>
<evidence type="ECO:0000256" key="6">
    <source>
        <dbReference type="ARBA" id="ARBA00023136"/>
    </source>
</evidence>
<evidence type="ECO:0000259" key="11">
    <source>
        <dbReference type="Pfam" id="PF00593"/>
    </source>
</evidence>
<evidence type="ECO:0000256" key="9">
    <source>
        <dbReference type="RuleBase" id="RU003357"/>
    </source>
</evidence>
<dbReference type="GO" id="GO:0044718">
    <property type="term" value="P:siderophore transmembrane transport"/>
    <property type="evidence" value="ECO:0007669"/>
    <property type="project" value="TreeGrafter"/>
</dbReference>
<evidence type="ECO:0000256" key="8">
    <source>
        <dbReference type="PROSITE-ProRule" id="PRU01360"/>
    </source>
</evidence>
<dbReference type="PROSITE" id="PS52016">
    <property type="entry name" value="TONB_DEPENDENT_REC_3"/>
    <property type="match status" value="1"/>
</dbReference>
<protein>
    <submittedName>
        <fullName evidence="13">TonB-dependent receptor</fullName>
    </submittedName>
</protein>
<evidence type="ECO:0000313" key="13">
    <source>
        <dbReference type="EMBL" id="KFZ36287.1"/>
    </source>
</evidence>
<dbReference type="EMBL" id="JPEO01000021">
    <property type="protein sequence ID" value="KFZ36287.1"/>
    <property type="molecule type" value="Genomic_DNA"/>
</dbReference>
<feature type="signal peptide" evidence="10">
    <location>
        <begin position="1"/>
        <end position="19"/>
    </location>
</feature>
<evidence type="ECO:0000256" key="2">
    <source>
        <dbReference type="ARBA" id="ARBA00022448"/>
    </source>
</evidence>
<keyword evidence="4 8" id="KW-0812">Transmembrane</keyword>
<dbReference type="OrthoDB" id="9760333at2"/>
<dbReference type="SUPFAM" id="SSF56935">
    <property type="entry name" value="Porins"/>
    <property type="match status" value="1"/>
</dbReference>
<feature type="domain" description="TonB-dependent receptor plug" evidence="12">
    <location>
        <begin position="56"/>
        <end position="160"/>
    </location>
</feature>
<dbReference type="Gene3D" id="2.40.170.20">
    <property type="entry name" value="TonB-dependent receptor, beta-barrel domain"/>
    <property type="match status" value="1"/>
</dbReference>
<comment type="subcellular location">
    <subcellularLocation>
        <location evidence="1 8">Cell outer membrane</location>
        <topology evidence="1 8">Multi-pass membrane protein</topology>
    </subcellularLocation>
</comment>
<reference evidence="13 14" key="1">
    <citation type="submission" date="2014-06" db="EMBL/GenBank/DDBJ databases">
        <title>Shewanella sp. YQH10.</title>
        <authorList>
            <person name="Liu Y."/>
            <person name="Zeng R."/>
        </authorList>
    </citation>
    <scope>NUCLEOTIDE SEQUENCE [LARGE SCALE GENOMIC DNA]</scope>
    <source>
        <strain evidence="13 14">YQH10</strain>
    </source>
</reference>
<evidence type="ECO:0000256" key="1">
    <source>
        <dbReference type="ARBA" id="ARBA00004571"/>
    </source>
</evidence>
<proteinExistence type="inferred from homology"/>
<dbReference type="GO" id="GO:0009279">
    <property type="term" value="C:cell outer membrane"/>
    <property type="evidence" value="ECO:0007669"/>
    <property type="project" value="UniProtKB-SubCell"/>
</dbReference>
<dbReference type="InterPro" id="IPR036942">
    <property type="entry name" value="Beta-barrel_TonB_sf"/>
</dbReference>
<organism evidence="13 14">
    <name type="scientific">Shewanella mangrovi</name>
    <dbReference type="NCBI Taxonomy" id="1515746"/>
    <lineage>
        <taxon>Bacteria</taxon>
        <taxon>Pseudomonadati</taxon>
        <taxon>Pseudomonadota</taxon>
        <taxon>Gammaproteobacteria</taxon>
        <taxon>Alteromonadales</taxon>
        <taxon>Shewanellaceae</taxon>
        <taxon>Shewanella</taxon>
    </lineage>
</organism>
<feature type="domain" description="TonB-dependent receptor-like beta-barrel" evidence="11">
    <location>
        <begin position="283"/>
        <end position="681"/>
    </location>
</feature>
<keyword evidence="10" id="KW-0732">Signal</keyword>
<gene>
    <name evidence="13" type="ORF">HR45_17450</name>
</gene>
<dbReference type="STRING" id="1515746.HR45_17450"/>
<comment type="similarity">
    <text evidence="8 9">Belongs to the TonB-dependent receptor family.</text>
</comment>
<dbReference type="PANTHER" id="PTHR30069:SF57">
    <property type="entry name" value="TONB-DEPENDENT RECEPTOR"/>
    <property type="match status" value="1"/>
</dbReference>
<keyword evidence="2 8" id="KW-0813">Transport</keyword>
<dbReference type="InterPro" id="IPR012910">
    <property type="entry name" value="Plug_dom"/>
</dbReference>
<dbReference type="InterPro" id="IPR037066">
    <property type="entry name" value="Plug_dom_sf"/>
</dbReference>
<dbReference type="InterPro" id="IPR000531">
    <property type="entry name" value="Beta-barrel_TonB"/>
</dbReference>
<dbReference type="InterPro" id="IPR039426">
    <property type="entry name" value="TonB-dep_rcpt-like"/>
</dbReference>
<dbReference type="Pfam" id="PF07715">
    <property type="entry name" value="Plug"/>
    <property type="match status" value="1"/>
</dbReference>
<keyword evidence="7 8" id="KW-0998">Cell outer membrane</keyword>
<feature type="chain" id="PRO_5001900089" evidence="10">
    <location>
        <begin position="20"/>
        <end position="724"/>
    </location>
</feature>
<evidence type="ECO:0000256" key="4">
    <source>
        <dbReference type="ARBA" id="ARBA00022692"/>
    </source>
</evidence>
<accession>A0A094JAN4</accession>